<accession>E8T2F2</accession>
<organism evidence="2 3">
    <name type="scientific">Thermovibrio ammonificans (strain DSM 15698 / JCM 12110 / HB-1)</name>
    <dbReference type="NCBI Taxonomy" id="648996"/>
    <lineage>
        <taxon>Bacteria</taxon>
        <taxon>Pseudomonadati</taxon>
        <taxon>Aquificota</taxon>
        <taxon>Aquificia</taxon>
        <taxon>Desulfurobacteriales</taxon>
        <taxon>Desulfurobacteriaceae</taxon>
        <taxon>Thermovibrio</taxon>
    </lineage>
</organism>
<dbReference type="KEGG" id="tam:Theam_1080"/>
<feature type="chain" id="PRO_5003231160" evidence="1">
    <location>
        <begin position="20"/>
        <end position="91"/>
    </location>
</feature>
<dbReference type="EMBL" id="CP002444">
    <property type="protein sequence ID" value="ADU97047.1"/>
    <property type="molecule type" value="Genomic_DNA"/>
</dbReference>
<dbReference type="Proteomes" id="UP000006362">
    <property type="component" value="Chromosome"/>
</dbReference>
<dbReference type="AlphaFoldDB" id="E8T2F2"/>
<protein>
    <submittedName>
        <fullName evidence="2">Uncharacterized protein</fullName>
    </submittedName>
</protein>
<reference evidence="2" key="1">
    <citation type="submission" date="2011-01" db="EMBL/GenBank/DDBJ databases">
        <title>Complete sequence of chromosome of Thermovibrio ammonificans HB-1.</title>
        <authorList>
            <consortium name="US DOE Joint Genome Institute"/>
            <person name="Lucas S."/>
            <person name="Copeland A."/>
            <person name="Lapidus A."/>
            <person name="Cheng J.-F."/>
            <person name="Goodwin L."/>
            <person name="Pitluck S."/>
            <person name="Davenport K."/>
            <person name="Detter J.C."/>
            <person name="Han C."/>
            <person name="Tapia R."/>
            <person name="Land M."/>
            <person name="Hauser L."/>
            <person name="Kyrpides N."/>
            <person name="Ivanova N."/>
            <person name="Ovchinnikova G."/>
            <person name="Vetriani C."/>
            <person name="Woyke T."/>
        </authorList>
    </citation>
    <scope>NUCLEOTIDE SEQUENCE [LARGE SCALE GENOMIC DNA]</scope>
    <source>
        <strain evidence="2">HB-1</strain>
    </source>
</reference>
<dbReference type="HOGENOM" id="CLU_2425992_0_0_0"/>
<gene>
    <name evidence="2" type="ordered locus">Theam_1080</name>
</gene>
<dbReference type="STRING" id="648996.Theam_1080"/>
<keyword evidence="1" id="KW-0732">Signal</keyword>
<dbReference type="RefSeq" id="WP_013537833.1">
    <property type="nucleotide sequence ID" value="NC_014926.1"/>
</dbReference>
<name>E8T2F2_THEA1</name>
<sequence>MRLSRLIFGIILLTITVCAAPAAEAAVQFTDRPVCSSLLTHTLCEVKTFKEERVTASESRELPVPLKTEAVFKGSPLNLNAPSRASPTPAR</sequence>
<evidence type="ECO:0000313" key="2">
    <source>
        <dbReference type="EMBL" id="ADU97047.1"/>
    </source>
</evidence>
<feature type="signal peptide" evidence="1">
    <location>
        <begin position="1"/>
        <end position="19"/>
    </location>
</feature>
<evidence type="ECO:0000313" key="3">
    <source>
        <dbReference type="Proteomes" id="UP000006362"/>
    </source>
</evidence>
<keyword evidence="3" id="KW-1185">Reference proteome</keyword>
<proteinExistence type="predicted"/>
<evidence type="ECO:0000256" key="1">
    <source>
        <dbReference type="SAM" id="SignalP"/>
    </source>
</evidence>